<feature type="region of interest" description="Disordered" evidence="4">
    <location>
        <begin position="1711"/>
        <end position="1752"/>
    </location>
</feature>
<feature type="compositionally biased region" description="Basic and acidic residues" evidence="4">
    <location>
        <begin position="940"/>
        <end position="999"/>
    </location>
</feature>
<feature type="region of interest" description="Disordered" evidence="4">
    <location>
        <begin position="2994"/>
        <end position="3023"/>
    </location>
</feature>
<keyword evidence="2" id="KW-0539">Nucleus</keyword>
<feature type="compositionally biased region" description="Low complexity" evidence="4">
    <location>
        <begin position="2819"/>
        <end position="2859"/>
    </location>
</feature>
<gene>
    <name evidence="5" type="ORF">Pcinc_023251</name>
</gene>
<feature type="compositionally biased region" description="Acidic residues" evidence="4">
    <location>
        <begin position="911"/>
        <end position="920"/>
    </location>
</feature>
<feature type="compositionally biased region" description="Polar residues" evidence="4">
    <location>
        <begin position="312"/>
        <end position="333"/>
    </location>
</feature>
<feature type="compositionally biased region" description="Low complexity" evidence="4">
    <location>
        <begin position="2800"/>
        <end position="2809"/>
    </location>
</feature>
<evidence type="ECO:0008006" key="7">
    <source>
        <dbReference type="Google" id="ProtNLM"/>
    </source>
</evidence>
<feature type="compositionally biased region" description="Basic and acidic residues" evidence="4">
    <location>
        <begin position="921"/>
        <end position="930"/>
    </location>
</feature>
<feature type="compositionally biased region" description="Low complexity" evidence="4">
    <location>
        <begin position="2697"/>
        <end position="2726"/>
    </location>
</feature>
<feature type="compositionally biased region" description="Basic and acidic residues" evidence="4">
    <location>
        <begin position="412"/>
        <end position="431"/>
    </location>
</feature>
<comment type="caution">
    <text evidence="5">The sequence shown here is derived from an EMBL/GenBank/DDBJ whole genome shotgun (WGS) entry which is preliminary data.</text>
</comment>
<dbReference type="SMART" id="SM00028">
    <property type="entry name" value="TPR"/>
    <property type="match status" value="3"/>
</dbReference>
<name>A0AAE1KCF3_PETCI</name>
<feature type="compositionally biased region" description="Basic residues" evidence="4">
    <location>
        <begin position="1100"/>
        <end position="1110"/>
    </location>
</feature>
<feature type="region of interest" description="Disordered" evidence="4">
    <location>
        <begin position="2685"/>
        <end position="2728"/>
    </location>
</feature>
<feature type="compositionally biased region" description="Low complexity" evidence="4">
    <location>
        <begin position="2920"/>
        <end position="2932"/>
    </location>
</feature>
<dbReference type="SUPFAM" id="SSF48452">
    <property type="entry name" value="TPR-like"/>
    <property type="match status" value="2"/>
</dbReference>
<feature type="region of interest" description="Disordered" evidence="4">
    <location>
        <begin position="2744"/>
        <end position="2953"/>
    </location>
</feature>
<dbReference type="PANTHER" id="PTHR15502:SF7">
    <property type="entry name" value="CALCINEURIN-BINDING PROTEIN CABIN-1"/>
    <property type="match status" value="1"/>
</dbReference>
<feature type="repeat" description="TPR" evidence="3">
    <location>
        <begin position="120"/>
        <end position="153"/>
    </location>
</feature>
<feature type="compositionally biased region" description="Basic and acidic residues" evidence="4">
    <location>
        <begin position="1255"/>
        <end position="1285"/>
    </location>
</feature>
<evidence type="ECO:0000256" key="4">
    <source>
        <dbReference type="SAM" id="MobiDB-lite"/>
    </source>
</evidence>
<feature type="compositionally biased region" description="Low complexity" evidence="4">
    <location>
        <begin position="3000"/>
        <end position="3010"/>
    </location>
</feature>
<feature type="compositionally biased region" description="Polar residues" evidence="4">
    <location>
        <begin position="1237"/>
        <end position="1254"/>
    </location>
</feature>
<dbReference type="GO" id="GO:0006325">
    <property type="term" value="P:chromatin organization"/>
    <property type="evidence" value="ECO:0007669"/>
    <property type="project" value="InterPro"/>
</dbReference>
<evidence type="ECO:0000256" key="1">
    <source>
        <dbReference type="ARBA" id="ARBA00004123"/>
    </source>
</evidence>
<sequence length="3137" mass="351349">MTRIAALNDWSVGSSEEEDVGPTREALEAQATKSYNEAITHLAHHNLEKAYEDFCLVLQNPYIEKACWPEGVNPGGTLPQDVALRYSCLKNLGNLAAKQGDHEQAAKHYLEAVQLDNTEVTVWQRLGATAIKLKDFELALIAFQEGLNINPKHWPCLDQLLSILFILEMYMDCLGLIIMALKRDPCYTKANAFKDKIFVLQPSLLKDVKCFFRDSDILFHTVSYNQAQGNKFIQTCETLRPPCKTPKPTSPFQPQQLRKPLPKLTWNDLAQALIQTYDVLIEADGLAFAARIDIHEALKIKDEECTDIGKNVDNNEVNSITPEENQQQESKNANTEKNEHCETDCAHKDSCKEVNNEQDKENGINSKMSKSPDSDGGINASNVELSDNSLTPKRIPSRRQTIELGESQDSFRVSEKRRSVDSDTFSHPEDDLKGEEEGLNVEGKAALSNGFNATTLGVEKIVDNCESKMKDSEKTETQAKDSIEAGELAVSAYPLQKDGSQTVINSTKENDEAKNIDQSSCKRKLSEPDTFDTEDDPDNKSHKVMEPHDKNSCSVDNQGKSSEKLVTDTVKNDNCKKSTKGDEVEDGGKVDVIYGSLETKVNTEKQENLDKESSQIASKEGHGEGVTSQSDIIKVREDGESSQQSASNRKNVVDHNGVCGDGSAPKEKEKSCTSPQDTETEANVSHEISDQEEGLANDMEEDKQNDDQEGILGEVEQDLECEDGELRDEEDEEGLEEEEEEGEEEVEEGEEGLLSSEATETEEAVNTLKGIMALQPTEILGLPEPDFDYENEYVEYFDGGVYEEDEMYQEENEMEDGEVMEPVEEEMEQVEEIEEIDGVEQGEEVDQECDAEQMEEENEVDEQEEIRDGNIEQGQERDVDKTEGEPNEENRVQMGGIEHEEATGEGRIEEDRENFEEGEERSETGRGEGLERDDEETDLERERGIESHEGSNQEVAQEKGRQEEQQPGRECNQREITGEVKDKHCEERNRVEEREYREELDAEDQDDVTPKAAQKDNQNEDEGEEQNLREKRNSTEDDTVQAETDTDAEASKTDKANTDEKNDKSSENKQNIHGQNGQGDGNTSAEVSNKSEEPQAVNKVARKPKRHKRGLERELEQLDYWGRRQERDAKRRRRTISSKLLGTIEEAEYLTWGDLLRSFVPTSLINCNAEEKGKSDEKSNTSLPSSKTSCEVLVSSTVQHQLDVNSLKAGEELKRKEGEAASILKSVAPHPTETDKSISNLTTKVNIEVNTSNKDNTKSERQGKELMDEEQKGEKGTEKSQEKCENGNIKQENEIVNGKEVTDLDKPKENNGDSIWTTKKEKEQLILSPLTTEEKQVEAFLLRYEENGGILDLLQPFLTILWKRQGSKEWPISAAKIFTEVYPRVRNHVMHEEPLSLGDDPTRLYQDSMLTLTHWELVISLYHNAKSGVPSSQLRSIDNPFGRECLHLEEDLLHLNLMLGRGDVWVAEAPQFHTRVRWLQAQVRLGQDKPEQAVACLHLLLCDLERLAEPETEYVVEGVHVEGDQTIVSNSEVRRNLNFLQRSHMLEQVVDNYTDGRYHVVAELLTTIFHEPPPKSRPGVTLPTRQTQLAILIDSLFKLKDYKGVISWGAHGLEEALMRFNRAEAEEEKNRWAKTLMKISDTMNTTLKHHITCVEVVSRERLVQLVTTLISMLVIQLEKSLNANVLPFETLSPWILLHRVLAHEEKLQKQAEKEIRQDGEEKKSDKSEATSEKVPENIDPDTMTTETCDGNDKIVGSEKEVQAESKGPIVPHPSTLFLITAHDELGKHSWCNFDDGVLLLYCLDILVEEVQRGLDTQYHQLLVHTLEQVSFCLYSQPSRKSKHKHLRDHGVQQIGLCWERALQLYNFYCPPQLPDFQSSQIPSITDDVAALYKRIFAQFPHEVQPEDNLPSVEAYIKGEKEECNFSPVIPPNDLVRDCFYLLGDYYFKNKEWNNAIKYYKLDLTINLDRLESWAPVGLAMKAILETQLNSCEVIQDEAEFFSMAQAATRCFSQALKLDEYHTNLWVEFGGLVYMVHSHASRLLKQDLNPDISLDTFELLEKLKGEMLTQAEVCFTKALTIQEEGWDDESLPDERWLHCYMLGKVAEKQAKPPETILQYYIKASEHLHQIQAKYPSKINYNSPQEYSVEALEMYYRGHAYILKYLQQREGKSVEQEIIKSFTRILDKFAAGPFARCQEWKYNSDRNASDVPGNMDSNTYGDDDPSLKRQRDEQEGETEPVAKKVLIDGISYGLRDTMKDIVIEMVYKAVTLSCEMKAKECEEGKCKDGSVVSSNDITSEKDKRESDDEIQVVEEKVIERNIHISMIGRCVGALKMCLSRFPQHYKAIYRLAHYYNFSKFCKDSSRSRNYLLGCDFWQRVGYMPVNGLFYERKVWIQQPRNCNFFHGVWRIPNDEVDRPGSFAAHMYRCVSLTLDVLPQMKDFYTVLQIALALKNSPEKDKKYLRDNERELLSEHATQVGLQTMKDKYKVLFKDSSPIHGSRCMTYLLDVFRSYKQISKHLPGSEPHLAKMLTDSYASYRAIKQENRANILREADAFCTRNQHLQHRVAPVPSTGTSQLGQPSQPSSMNEMTGVSRRGRPPGAGRGRGRGRGAVFTPRNVSNHKVIQEAYKLYENLYRLQCLLSSKTLDQATTYTTQKELEFCQAELLKYLRYPSVAQYFHNSLQGMGTNKLPPPNESTPPSSTQAQVLSTSTGAQGQSGQQSGLSQQRPTLSALAARSQAHGISITSVPSSKASNVTTSKPVKPSMSVTVSPVKTSCPSVLHGRGEISVISMSRPTASNKTTPTTTTTLTRPSVSKVNDTSSTSGSSTVLTTKPSASSPKSVSSQPSTSNAPSAPSSPSVPKLPAGTTLTRPRDSPGKSTGPRPQLQAQVRPAKTQNEDSALDGLSSPLRKTAAEMMSSTSLSNSRPGSVSSSGNGTPSGQNNKPSLPKGMTITPAPRIKSKALISPNKAQSPSASSSSSYMGAYKAPLGLGGTKTGAGRGSSSSVSATVVGGEGRGTTSAVGKPITQLSTTQLMQLAYGKGSSSGNISGLLSQISKKQPTLGDQSRPQPRHPGPMSQRFSASGLSRPLPSFGQRGTQLRPGMQVRPSQVRQFSPGKSLQNKPAQSKGGSSDDIITLD</sequence>
<feature type="compositionally biased region" description="Polar residues" evidence="4">
    <location>
        <begin position="379"/>
        <end position="391"/>
    </location>
</feature>
<accession>A0AAE1KCF3</accession>
<feature type="compositionally biased region" description="Acidic residues" evidence="4">
    <location>
        <begin position="1036"/>
        <end position="1048"/>
    </location>
</feature>
<feature type="compositionally biased region" description="Polar residues" evidence="4">
    <location>
        <begin position="3057"/>
        <end position="3067"/>
    </location>
</feature>
<evidence type="ECO:0000313" key="6">
    <source>
        <dbReference type="Proteomes" id="UP001286313"/>
    </source>
</evidence>
<dbReference type="Proteomes" id="UP001286313">
    <property type="component" value="Unassembled WGS sequence"/>
</dbReference>
<comment type="subcellular location">
    <subcellularLocation>
        <location evidence="1">Nucleus</location>
    </subcellularLocation>
</comment>
<feature type="compositionally biased region" description="Basic and acidic residues" evidence="4">
    <location>
        <begin position="538"/>
        <end position="551"/>
    </location>
</feature>
<feature type="region of interest" description="Disordered" evidence="4">
    <location>
        <begin position="491"/>
        <end position="763"/>
    </location>
</feature>
<feature type="region of interest" description="Disordered" evidence="4">
    <location>
        <begin position="309"/>
        <end position="436"/>
    </location>
</feature>
<dbReference type="InterPro" id="IPR019734">
    <property type="entry name" value="TPR_rpt"/>
</dbReference>
<feature type="region of interest" description="Disordered" evidence="4">
    <location>
        <begin position="2568"/>
        <end position="2613"/>
    </location>
</feature>
<feature type="compositionally biased region" description="Polar residues" evidence="4">
    <location>
        <begin position="498"/>
        <end position="507"/>
    </location>
</feature>
<feature type="compositionally biased region" description="Polar residues" evidence="4">
    <location>
        <begin position="641"/>
        <end position="650"/>
    </location>
</feature>
<feature type="compositionally biased region" description="Basic and acidic residues" evidence="4">
    <location>
        <begin position="601"/>
        <end position="623"/>
    </location>
</feature>
<dbReference type="EMBL" id="JAWQEG010002491">
    <property type="protein sequence ID" value="KAK3871596.1"/>
    <property type="molecule type" value="Genomic_DNA"/>
</dbReference>
<feature type="compositionally biased region" description="Basic and acidic residues" evidence="4">
    <location>
        <begin position="561"/>
        <end position="589"/>
    </location>
</feature>
<dbReference type="Gene3D" id="1.25.40.10">
    <property type="entry name" value="Tetratricopeptide repeat domain"/>
    <property type="match status" value="2"/>
</dbReference>
<dbReference type="PANTHER" id="PTHR15502">
    <property type="entry name" value="CALCINEURIN-BINDING PROTEIN CABIN 1-RELATED"/>
    <property type="match status" value="1"/>
</dbReference>
<feature type="compositionally biased region" description="Polar residues" evidence="4">
    <location>
        <begin position="2933"/>
        <end position="2944"/>
    </location>
</feature>
<protein>
    <recommendedName>
        <fullName evidence="7">Calcineurin-binding protein cabin-1</fullName>
    </recommendedName>
</protein>
<feature type="compositionally biased region" description="Polar residues" evidence="4">
    <location>
        <begin position="1068"/>
        <end position="1088"/>
    </location>
</feature>
<evidence type="ECO:0000256" key="3">
    <source>
        <dbReference type="PROSITE-ProRule" id="PRU00339"/>
    </source>
</evidence>
<feature type="region of interest" description="Disordered" evidence="4">
    <location>
        <begin position="3057"/>
        <end position="3137"/>
    </location>
</feature>
<keyword evidence="3" id="KW-0802">TPR repeat</keyword>
<feature type="compositionally biased region" description="Basic and acidic residues" evidence="4">
    <location>
        <begin position="334"/>
        <end position="362"/>
    </location>
</feature>
<feature type="compositionally biased region" description="Acidic residues" evidence="4">
    <location>
        <begin position="836"/>
        <end position="865"/>
    </location>
</feature>
<feature type="compositionally biased region" description="Acidic residues" evidence="4">
    <location>
        <begin position="690"/>
        <end position="751"/>
    </location>
</feature>
<evidence type="ECO:0000256" key="2">
    <source>
        <dbReference type="ARBA" id="ARBA00023242"/>
    </source>
</evidence>
<reference evidence="5" key="1">
    <citation type="submission" date="2023-10" db="EMBL/GenBank/DDBJ databases">
        <title>Genome assemblies of two species of porcelain crab, Petrolisthes cinctipes and Petrolisthes manimaculis (Anomura: Porcellanidae).</title>
        <authorList>
            <person name="Angst P."/>
        </authorList>
    </citation>
    <scope>NUCLEOTIDE SEQUENCE</scope>
    <source>
        <strain evidence="5">PB745_01</strain>
        <tissue evidence="5">Gill</tissue>
    </source>
</reference>
<feature type="compositionally biased region" description="Polar residues" evidence="4">
    <location>
        <begin position="2571"/>
        <end position="2590"/>
    </location>
</feature>
<feature type="compositionally biased region" description="Basic and acidic residues" evidence="4">
    <location>
        <begin position="866"/>
        <end position="910"/>
    </location>
</feature>
<evidence type="ECO:0000313" key="5">
    <source>
        <dbReference type="EMBL" id="KAK3871596.1"/>
    </source>
</evidence>
<dbReference type="GO" id="GO:0005634">
    <property type="term" value="C:nucleus"/>
    <property type="evidence" value="ECO:0007669"/>
    <property type="project" value="UniProtKB-SubCell"/>
</dbReference>
<dbReference type="PROSITE" id="PS50005">
    <property type="entry name" value="TPR"/>
    <property type="match status" value="2"/>
</dbReference>
<feature type="compositionally biased region" description="Polar residues" evidence="4">
    <location>
        <begin position="3105"/>
        <end position="3128"/>
    </location>
</feature>
<feature type="region of interest" description="Disordered" evidence="4">
    <location>
        <begin position="1228"/>
        <end position="1314"/>
    </location>
</feature>
<dbReference type="InterPro" id="IPR011990">
    <property type="entry name" value="TPR-like_helical_dom_sf"/>
</dbReference>
<feature type="compositionally biased region" description="Polar residues" evidence="4">
    <location>
        <begin position="2744"/>
        <end position="2777"/>
    </location>
</feature>
<dbReference type="InterPro" id="IPR033053">
    <property type="entry name" value="Hir3/CABIN1"/>
</dbReference>
<dbReference type="GO" id="GO:0031491">
    <property type="term" value="F:nucleosome binding"/>
    <property type="evidence" value="ECO:0007669"/>
    <property type="project" value="TreeGrafter"/>
</dbReference>
<feature type="compositionally biased region" description="Basic and acidic residues" evidence="4">
    <location>
        <begin position="1711"/>
        <end position="1736"/>
    </location>
</feature>
<keyword evidence="6" id="KW-1185">Reference proteome</keyword>
<dbReference type="Pfam" id="PF13181">
    <property type="entry name" value="TPR_8"/>
    <property type="match status" value="2"/>
</dbReference>
<feature type="compositionally biased region" description="Polar residues" evidence="4">
    <location>
        <begin position="672"/>
        <end position="683"/>
    </location>
</feature>
<proteinExistence type="predicted"/>
<feature type="compositionally biased region" description="Basic and acidic residues" evidence="4">
    <location>
        <begin position="1300"/>
        <end position="1311"/>
    </location>
</feature>
<feature type="region of interest" description="Disordered" evidence="4">
    <location>
        <begin position="836"/>
        <end position="1116"/>
    </location>
</feature>
<feature type="compositionally biased region" description="Basic and acidic residues" evidence="4">
    <location>
        <begin position="1049"/>
        <end position="1067"/>
    </location>
</feature>
<organism evidence="5 6">
    <name type="scientific">Petrolisthes cinctipes</name>
    <name type="common">Flat porcelain crab</name>
    <dbReference type="NCBI Taxonomy" id="88211"/>
    <lineage>
        <taxon>Eukaryota</taxon>
        <taxon>Metazoa</taxon>
        <taxon>Ecdysozoa</taxon>
        <taxon>Arthropoda</taxon>
        <taxon>Crustacea</taxon>
        <taxon>Multicrustacea</taxon>
        <taxon>Malacostraca</taxon>
        <taxon>Eumalacostraca</taxon>
        <taxon>Eucarida</taxon>
        <taxon>Decapoda</taxon>
        <taxon>Pleocyemata</taxon>
        <taxon>Anomura</taxon>
        <taxon>Galatheoidea</taxon>
        <taxon>Porcellanidae</taxon>
        <taxon>Petrolisthes</taxon>
    </lineage>
</organism>
<feature type="compositionally biased region" description="Polar residues" evidence="4">
    <location>
        <begin position="2789"/>
        <end position="2799"/>
    </location>
</feature>
<feature type="compositionally biased region" description="Basic and acidic residues" evidence="4">
    <location>
        <begin position="1026"/>
        <end position="1035"/>
    </location>
</feature>
<feature type="repeat" description="TPR" evidence="3">
    <location>
        <begin position="86"/>
        <end position="119"/>
    </location>
</feature>
<feature type="region of interest" description="Disordered" evidence="4">
    <location>
        <begin position="2204"/>
        <end position="2238"/>
    </location>
</feature>